<sequence length="265" mass="27981">MVGPAPARHQRATLTLAPGGLPGYVLDGVPYGLPHSRDVAALAARHAGALGVLEWHAAEGAADRAAQEVRAVQAARVARALTDLAAGGEPDADGLAALRADLPGSGVVRVRTDGSADKTDGHLSLGYLLGDRPYALSLPGEAGHEGLAEREAIRVALTHARVLGFTGFHVQSDHKFHVRRYDEDLIHRGRRKSASLERLDALVAELGGAVTFEYVGTLDTDAPHRMALHARALWRLDAGLPLSRAQGVALRRVHFALKAGGSVLY</sequence>
<protein>
    <submittedName>
        <fullName evidence="1">Uncharacterized protein</fullName>
    </submittedName>
</protein>
<reference evidence="1 2" key="1">
    <citation type="submission" date="2019-11" db="EMBL/GenBank/DDBJ databases">
        <title>Genome sequence of Deinococcus xianganensis Y35, AI-2 producing algicidal bacterium, isolated from lake water.</title>
        <authorList>
            <person name="Li Y."/>
        </authorList>
    </citation>
    <scope>NUCLEOTIDE SEQUENCE [LARGE SCALE GENOMIC DNA]</scope>
    <source>
        <strain evidence="1 2">Y35</strain>
    </source>
</reference>
<comment type="caution">
    <text evidence="1">The sequence shown here is derived from an EMBL/GenBank/DDBJ whole genome shotgun (WGS) entry which is preliminary data.</text>
</comment>
<accession>A0A6I4YPQ4</accession>
<keyword evidence="2" id="KW-1185">Reference proteome</keyword>
<dbReference type="AlphaFoldDB" id="A0A6I4YPQ4"/>
<dbReference type="EMBL" id="WVHK01000020">
    <property type="protein sequence ID" value="MXV19475.1"/>
    <property type="molecule type" value="Genomic_DNA"/>
</dbReference>
<proteinExistence type="predicted"/>
<organism evidence="1 2">
    <name type="scientific">Deinococcus xianganensis</name>
    <dbReference type="NCBI Taxonomy" id="1507289"/>
    <lineage>
        <taxon>Bacteria</taxon>
        <taxon>Thermotogati</taxon>
        <taxon>Deinococcota</taxon>
        <taxon>Deinococci</taxon>
        <taxon>Deinococcales</taxon>
        <taxon>Deinococcaceae</taxon>
        <taxon>Deinococcus</taxon>
    </lineage>
</organism>
<dbReference type="RefSeq" id="WP_160978194.1">
    <property type="nucleotide sequence ID" value="NZ_WVHK01000020.1"/>
</dbReference>
<dbReference type="Proteomes" id="UP000430519">
    <property type="component" value="Unassembled WGS sequence"/>
</dbReference>
<evidence type="ECO:0000313" key="2">
    <source>
        <dbReference type="Proteomes" id="UP000430519"/>
    </source>
</evidence>
<gene>
    <name evidence="1" type="ORF">GLX28_07490</name>
</gene>
<evidence type="ECO:0000313" key="1">
    <source>
        <dbReference type="EMBL" id="MXV19475.1"/>
    </source>
</evidence>
<name>A0A6I4YPQ4_9DEIO</name>